<dbReference type="AlphaFoldDB" id="A0AAN7W9G0"/>
<protein>
    <submittedName>
        <fullName evidence="3">Uncharacterized protein</fullName>
    </submittedName>
</protein>
<keyword evidence="2" id="KW-1133">Transmembrane helix</keyword>
<dbReference type="EMBL" id="JAVRQU010000005">
    <property type="protein sequence ID" value="KAK5702746.1"/>
    <property type="molecule type" value="Genomic_DNA"/>
</dbReference>
<feature type="transmembrane region" description="Helical" evidence="2">
    <location>
        <begin position="107"/>
        <end position="127"/>
    </location>
</feature>
<keyword evidence="2" id="KW-0472">Membrane</keyword>
<organism evidence="3 4">
    <name type="scientific">Elasticomyces elasticus</name>
    <dbReference type="NCBI Taxonomy" id="574655"/>
    <lineage>
        <taxon>Eukaryota</taxon>
        <taxon>Fungi</taxon>
        <taxon>Dikarya</taxon>
        <taxon>Ascomycota</taxon>
        <taxon>Pezizomycotina</taxon>
        <taxon>Dothideomycetes</taxon>
        <taxon>Dothideomycetidae</taxon>
        <taxon>Mycosphaerellales</taxon>
        <taxon>Teratosphaeriaceae</taxon>
        <taxon>Elasticomyces</taxon>
    </lineage>
</organism>
<name>A0AAN7W9G0_9PEZI</name>
<dbReference type="Proteomes" id="UP001310594">
    <property type="component" value="Unassembled WGS sequence"/>
</dbReference>
<evidence type="ECO:0000256" key="2">
    <source>
        <dbReference type="SAM" id="Phobius"/>
    </source>
</evidence>
<evidence type="ECO:0000313" key="3">
    <source>
        <dbReference type="EMBL" id="KAK5702746.1"/>
    </source>
</evidence>
<sequence length="236" mass="25669">MVFPSTSDDASYDPATTVSLSNNPMSTESEGVTVWVTNDGDLSPSLMQTLTIDTGLTSPTLSLSTTFNILASPSTTIPATTSATPTIATSASTANDTWIYPTAAERFAIAVANPLAVVLVCLIVFVITRFDTQRRRREMEARGPDAGPEMPRPMHREVSGFNLKLPAAMDSSVQPERDTRHSEEEMTFEEFMGLPKPKLYQKPARVEGGGRDSATSSEACDVLLWNTVKYISRRGR</sequence>
<keyword evidence="2" id="KW-0812">Transmembrane</keyword>
<accession>A0AAN7W9G0</accession>
<reference evidence="3" key="1">
    <citation type="submission" date="2023-08" db="EMBL/GenBank/DDBJ databases">
        <title>Black Yeasts Isolated from many extreme environments.</title>
        <authorList>
            <person name="Coleine C."/>
            <person name="Stajich J.E."/>
            <person name="Selbmann L."/>
        </authorList>
    </citation>
    <scope>NUCLEOTIDE SEQUENCE</scope>
    <source>
        <strain evidence="3">CCFEE 5810</strain>
    </source>
</reference>
<comment type="caution">
    <text evidence="3">The sequence shown here is derived from an EMBL/GenBank/DDBJ whole genome shotgun (WGS) entry which is preliminary data.</text>
</comment>
<feature type="region of interest" description="Disordered" evidence="1">
    <location>
        <begin position="1"/>
        <end position="27"/>
    </location>
</feature>
<proteinExistence type="predicted"/>
<evidence type="ECO:0000313" key="4">
    <source>
        <dbReference type="Proteomes" id="UP001310594"/>
    </source>
</evidence>
<gene>
    <name evidence="3" type="ORF">LTR97_003692</name>
</gene>
<evidence type="ECO:0000256" key="1">
    <source>
        <dbReference type="SAM" id="MobiDB-lite"/>
    </source>
</evidence>